<organism evidence="2">
    <name type="scientific">uncultured Rubrobacteraceae bacterium</name>
    <dbReference type="NCBI Taxonomy" id="349277"/>
    <lineage>
        <taxon>Bacteria</taxon>
        <taxon>Bacillati</taxon>
        <taxon>Actinomycetota</taxon>
        <taxon>Rubrobacteria</taxon>
        <taxon>Rubrobacterales</taxon>
        <taxon>Rubrobacteraceae</taxon>
        <taxon>environmental samples</taxon>
    </lineage>
</organism>
<proteinExistence type="predicted"/>
<reference evidence="2" key="1">
    <citation type="submission" date="2020-02" db="EMBL/GenBank/DDBJ databases">
        <authorList>
            <person name="Meier V. D."/>
        </authorList>
    </citation>
    <scope>NUCLEOTIDE SEQUENCE</scope>
    <source>
        <strain evidence="2">AVDCRST_MAG55</strain>
    </source>
</reference>
<feature type="region of interest" description="Disordered" evidence="1">
    <location>
        <begin position="1"/>
        <end position="37"/>
    </location>
</feature>
<accession>A0A6J4QAG1</accession>
<dbReference type="AlphaFoldDB" id="A0A6J4QAG1"/>
<name>A0A6J4QAG1_9ACTN</name>
<dbReference type="EMBL" id="CADCUZ010000166">
    <property type="protein sequence ID" value="CAA9439082.1"/>
    <property type="molecule type" value="Genomic_DNA"/>
</dbReference>
<feature type="non-terminal residue" evidence="2">
    <location>
        <position position="37"/>
    </location>
</feature>
<feature type="non-terminal residue" evidence="2">
    <location>
        <position position="1"/>
    </location>
</feature>
<evidence type="ECO:0000256" key="1">
    <source>
        <dbReference type="SAM" id="MobiDB-lite"/>
    </source>
</evidence>
<protein>
    <submittedName>
        <fullName evidence="2">Uncharacterized protein</fullName>
    </submittedName>
</protein>
<evidence type="ECO:0000313" key="2">
    <source>
        <dbReference type="EMBL" id="CAA9439082.1"/>
    </source>
</evidence>
<sequence length="37" mass="3766">GRGPDERMGVRSGSDSRGGAGRAALRPHHGPDRSPGV</sequence>
<gene>
    <name evidence="2" type="ORF">AVDCRST_MAG55-3270</name>
</gene>